<dbReference type="InterPro" id="IPR001915">
    <property type="entry name" value="Peptidase_M48"/>
</dbReference>
<evidence type="ECO:0000256" key="5">
    <source>
        <dbReference type="ARBA" id="ARBA00022801"/>
    </source>
</evidence>
<evidence type="ECO:0000256" key="7">
    <source>
        <dbReference type="ARBA" id="ARBA00023049"/>
    </source>
</evidence>
<evidence type="ECO:0000256" key="2">
    <source>
        <dbReference type="ARBA" id="ARBA00022723"/>
    </source>
</evidence>
<evidence type="ECO:0000259" key="9">
    <source>
        <dbReference type="Pfam" id="PF01435"/>
    </source>
</evidence>
<comment type="function">
    <text evidence="8">Functions as both a chaperone and a metalloprotease. Maintains the integrity of the outer membrane by promoting either the assembly or the elimination of outer membrane proteins, depending on their folding state.</text>
</comment>
<dbReference type="GO" id="GO:0008270">
    <property type="term" value="F:zinc ion binding"/>
    <property type="evidence" value="ECO:0007669"/>
    <property type="project" value="UniProtKB-UniRule"/>
</dbReference>
<comment type="cofactor">
    <cofactor evidence="8">
        <name>Zn(2+)</name>
        <dbReference type="ChEBI" id="CHEBI:29105"/>
    </cofactor>
    <text evidence="8">Binds 1 zinc ion per subunit.</text>
</comment>
<dbReference type="InterPro" id="IPR011990">
    <property type="entry name" value="TPR-like_helical_dom_sf"/>
</dbReference>
<evidence type="ECO:0000256" key="8">
    <source>
        <dbReference type="HAMAP-Rule" id="MF_00997"/>
    </source>
</evidence>
<protein>
    <recommendedName>
        <fullName evidence="8">Putative beta-barrel assembly-enhancing protease</fullName>
        <ecNumber evidence="8">3.4.-.-</ecNumber>
    </recommendedName>
</protein>
<feature type="binding site" evidence="8">
    <location>
        <position position="198"/>
    </location>
    <ligand>
        <name>Zn(2+)</name>
        <dbReference type="ChEBI" id="CHEBI:29105"/>
        <note>catalytic</note>
    </ligand>
</feature>
<dbReference type="EC" id="3.4.-.-" evidence="8"/>
<dbReference type="SUPFAM" id="SSF48452">
    <property type="entry name" value="TPR-like"/>
    <property type="match status" value="1"/>
</dbReference>
<gene>
    <name evidence="10" type="ORF">HMF8227_01389</name>
</gene>
<dbReference type="AlphaFoldDB" id="A0A2S2E2K6"/>
<comment type="similarity">
    <text evidence="8">Belongs to the peptidase M48 family. BepA subfamily.</text>
</comment>
<keyword evidence="2 8" id="KW-0479">Metal-binding</keyword>
<dbReference type="InterPro" id="IPR030873">
    <property type="entry name" value="Protease_BepA"/>
</dbReference>
<dbReference type="Gene3D" id="1.25.40.10">
    <property type="entry name" value="Tetratricopeptide repeat domain"/>
    <property type="match status" value="1"/>
</dbReference>
<feature type="active site" description="Proton donor" evidence="8">
    <location>
        <position position="202"/>
    </location>
</feature>
<evidence type="ECO:0000313" key="11">
    <source>
        <dbReference type="Proteomes" id="UP000245728"/>
    </source>
</evidence>
<dbReference type="PANTHER" id="PTHR22726">
    <property type="entry name" value="METALLOENDOPEPTIDASE OMA1"/>
    <property type="match status" value="1"/>
</dbReference>
<keyword evidence="6 8" id="KW-0862">Zinc</keyword>
<dbReference type="OrthoDB" id="9810445at2"/>
<dbReference type="GO" id="GO:0051603">
    <property type="term" value="P:proteolysis involved in protein catabolic process"/>
    <property type="evidence" value="ECO:0007669"/>
    <property type="project" value="TreeGrafter"/>
</dbReference>
<dbReference type="HAMAP" id="MF_00997">
    <property type="entry name" value="Protease_BepA"/>
    <property type="match status" value="1"/>
</dbReference>
<keyword evidence="4 8" id="KW-0574">Periplasm</keyword>
<evidence type="ECO:0000256" key="6">
    <source>
        <dbReference type="ARBA" id="ARBA00022833"/>
    </source>
</evidence>
<dbReference type="RefSeq" id="WP_109339480.1">
    <property type="nucleotide sequence ID" value="NZ_CP029347.1"/>
</dbReference>
<dbReference type="Pfam" id="PF01435">
    <property type="entry name" value="Peptidase_M48"/>
    <property type="match status" value="1"/>
</dbReference>
<keyword evidence="1 8" id="KW-0645">Protease</keyword>
<dbReference type="PANTHER" id="PTHR22726:SF1">
    <property type="entry name" value="METALLOENDOPEPTIDASE OMA1, MITOCHONDRIAL"/>
    <property type="match status" value="1"/>
</dbReference>
<evidence type="ECO:0000256" key="1">
    <source>
        <dbReference type="ARBA" id="ARBA00022670"/>
    </source>
</evidence>
<reference evidence="10 11" key="1">
    <citation type="submission" date="2018-05" db="EMBL/GenBank/DDBJ databases">
        <title>Salinimonas sp. HMF8227 Genome sequencing and assembly.</title>
        <authorList>
            <person name="Kang H."/>
            <person name="Kang J."/>
            <person name="Cha I."/>
            <person name="Kim H."/>
            <person name="Joh K."/>
        </authorList>
    </citation>
    <scope>NUCLEOTIDE SEQUENCE [LARGE SCALE GENOMIC DNA]</scope>
    <source>
        <strain evidence="10 11">HMF8227</strain>
    </source>
</reference>
<dbReference type="GO" id="GO:0004222">
    <property type="term" value="F:metalloendopeptidase activity"/>
    <property type="evidence" value="ECO:0007669"/>
    <property type="project" value="InterPro"/>
</dbReference>
<dbReference type="EMBL" id="CP029347">
    <property type="protein sequence ID" value="AWL11864.1"/>
    <property type="molecule type" value="Genomic_DNA"/>
</dbReference>
<dbReference type="KEGG" id="salh:HMF8227_01389"/>
<name>A0A2S2E2K6_9ALTE</name>
<comment type="subcellular location">
    <subcellularLocation>
        <location evidence="8">Periplasm</location>
    </subcellularLocation>
</comment>
<keyword evidence="3 8" id="KW-0732">Signal</keyword>
<feature type="binding site" evidence="8">
    <location>
        <position position="137"/>
    </location>
    <ligand>
        <name>Zn(2+)</name>
        <dbReference type="ChEBI" id="CHEBI:29105"/>
        <note>catalytic</note>
    </ligand>
</feature>
<accession>A0A2S2E2K6</accession>
<evidence type="ECO:0000313" key="10">
    <source>
        <dbReference type="EMBL" id="AWL11864.1"/>
    </source>
</evidence>
<organism evidence="10 11">
    <name type="scientific">Saliniradius amylolyticus</name>
    <dbReference type="NCBI Taxonomy" id="2183582"/>
    <lineage>
        <taxon>Bacteria</taxon>
        <taxon>Pseudomonadati</taxon>
        <taxon>Pseudomonadota</taxon>
        <taxon>Gammaproteobacteria</taxon>
        <taxon>Alteromonadales</taxon>
        <taxon>Alteromonadaceae</taxon>
        <taxon>Saliniradius</taxon>
    </lineage>
</organism>
<proteinExistence type="inferred from homology"/>
<sequence>MQRFVSFISAAILSFGLAAQQLNLNDRNTLPEIGVVAANAISIDKERLVGDAIMRQMRGQAPVVGDPLLNEYIQDLGNRLVAQADNTKFPFNFFLVNNPEINAFAFYGGYIGVHTGLIYQASTESELASVLAHEVAHVTQRHIARRMESAQRSGPLQIASMLGGILLAMADPEAGMAAISASSAAGQQASINYTRDNEKEADRIGLRILYQAGFDPTAAASFFDRLVEKYRHKSKPPAFLLTHPLPESRVADARARAGAYNSQERGSSLAFFLAKARIQALYMFDADKNQSYFRRQLDQAHPGLQLAARYGLALSLMRAEQPKQAQAQLTPLMDAHPDNLFFLDAMTDILLDQQNYDQAMKMLAPHLANKPRNQVLALNYANAAINAGQYKDAIRLLKDYLMINEDHMLSYQLLVEAYGQSDQALERHQSQAEIYALVAAYPRAIDELQSAYNYTGDSHLAKQRIRARIEQFREAKNRLERL</sequence>
<dbReference type="GO" id="GO:0016020">
    <property type="term" value="C:membrane"/>
    <property type="evidence" value="ECO:0007669"/>
    <property type="project" value="InterPro"/>
</dbReference>
<keyword evidence="5 8" id="KW-0378">Hydrolase</keyword>
<dbReference type="GO" id="GO:0042597">
    <property type="term" value="C:periplasmic space"/>
    <property type="evidence" value="ECO:0007669"/>
    <property type="project" value="UniProtKB-SubCell"/>
</dbReference>
<feature type="active site" evidence="8">
    <location>
        <position position="134"/>
    </location>
</feature>
<feature type="domain" description="Peptidase M48" evidence="9">
    <location>
        <begin position="68"/>
        <end position="256"/>
    </location>
</feature>
<dbReference type="Pfam" id="PF14559">
    <property type="entry name" value="TPR_19"/>
    <property type="match status" value="1"/>
</dbReference>
<keyword evidence="7 8" id="KW-0482">Metalloprotease</keyword>
<feature type="binding site" evidence="8">
    <location>
        <position position="133"/>
    </location>
    <ligand>
        <name>Zn(2+)</name>
        <dbReference type="ChEBI" id="CHEBI:29105"/>
        <note>catalytic</note>
    </ligand>
</feature>
<evidence type="ECO:0000256" key="3">
    <source>
        <dbReference type="ARBA" id="ARBA00022729"/>
    </source>
</evidence>
<dbReference type="InterPro" id="IPR051156">
    <property type="entry name" value="Mito/Outer_Membr_Metalloprot"/>
</dbReference>
<dbReference type="CDD" id="cd07333">
    <property type="entry name" value="M48C_bepA_like"/>
    <property type="match status" value="1"/>
</dbReference>
<evidence type="ECO:0000256" key="4">
    <source>
        <dbReference type="ARBA" id="ARBA00022764"/>
    </source>
</evidence>
<keyword evidence="11" id="KW-1185">Reference proteome</keyword>
<dbReference type="Gene3D" id="3.30.2010.10">
    <property type="entry name" value="Metalloproteases ('zincins'), catalytic domain"/>
    <property type="match status" value="1"/>
</dbReference>
<dbReference type="Proteomes" id="UP000245728">
    <property type="component" value="Chromosome"/>
</dbReference>